<organism evidence="1 2">
    <name type="scientific">Helicobacter cinaedi</name>
    <dbReference type="NCBI Taxonomy" id="213"/>
    <lineage>
        <taxon>Bacteria</taxon>
        <taxon>Pseudomonadati</taxon>
        <taxon>Campylobacterota</taxon>
        <taxon>Epsilonproteobacteria</taxon>
        <taxon>Campylobacterales</taxon>
        <taxon>Helicobacteraceae</taxon>
        <taxon>Helicobacter</taxon>
    </lineage>
</organism>
<dbReference type="EMBL" id="UGHX01000001">
    <property type="protein sequence ID" value="STP11733.1"/>
    <property type="molecule type" value="Genomic_DNA"/>
</dbReference>
<dbReference type="PROSITE" id="PS51257">
    <property type="entry name" value="PROKAR_LIPOPROTEIN"/>
    <property type="match status" value="1"/>
</dbReference>
<dbReference type="RefSeq" id="WP_115722251.1">
    <property type="nucleotide sequence ID" value="NZ_UGHX01000001.1"/>
</dbReference>
<sequence>MIRVFVLAVLVSAIFVGCASFEPTSEEIMMNEINQKAIEFERQGFDKEMANSLAHIWRQFDKQDLLYGNLDLYKKILNAGSK</sequence>
<reference evidence="1 2" key="1">
    <citation type="submission" date="2018-06" db="EMBL/GenBank/DDBJ databases">
        <authorList>
            <consortium name="Pathogen Informatics"/>
            <person name="Doyle S."/>
        </authorList>
    </citation>
    <scope>NUCLEOTIDE SEQUENCE [LARGE SCALE GENOMIC DNA]</scope>
    <source>
        <strain evidence="1 2">NCTC12219</strain>
    </source>
</reference>
<dbReference type="Proteomes" id="UP000255103">
    <property type="component" value="Unassembled WGS sequence"/>
</dbReference>
<proteinExistence type="predicted"/>
<evidence type="ECO:0000313" key="2">
    <source>
        <dbReference type="Proteomes" id="UP000255103"/>
    </source>
</evidence>
<dbReference type="AlphaFoldDB" id="A0A377JVC5"/>
<gene>
    <name evidence="1" type="ORF">NCTC12219_01632</name>
</gene>
<name>A0A377JVC5_9HELI</name>
<accession>A0A377JVC5</accession>
<protein>
    <submittedName>
        <fullName evidence="1">Uncharacterized protein</fullName>
    </submittedName>
</protein>
<evidence type="ECO:0000313" key="1">
    <source>
        <dbReference type="EMBL" id="STP11733.1"/>
    </source>
</evidence>